<dbReference type="InterPro" id="IPR001206">
    <property type="entry name" value="Diacylglycerol_kinase_cat_dom"/>
</dbReference>
<dbReference type="SUPFAM" id="SSF111331">
    <property type="entry name" value="NAD kinase/diacylglycerol kinase-like"/>
    <property type="match status" value="1"/>
</dbReference>
<dbReference type="InterPro" id="IPR017438">
    <property type="entry name" value="ATP-NAD_kinase_N"/>
</dbReference>
<dbReference type="Gene3D" id="3.40.50.10330">
    <property type="entry name" value="Probable inorganic polyphosphate/atp-NAD kinase, domain 1"/>
    <property type="match status" value="1"/>
</dbReference>
<reference evidence="9 10" key="2">
    <citation type="submission" date="2024-05" db="EMBL/GenBank/DDBJ databases">
        <authorList>
            <person name="Chen Y."/>
            <person name="Shah S."/>
            <person name="Dougan E. K."/>
            <person name="Thang M."/>
            <person name="Chan C."/>
        </authorList>
    </citation>
    <scope>NUCLEOTIDE SEQUENCE [LARGE SCALE GENOMIC DNA]</scope>
</reference>
<dbReference type="EMBL" id="CAMXCT030006722">
    <property type="protein sequence ID" value="CAL4806262.1"/>
    <property type="molecule type" value="Genomic_DNA"/>
</dbReference>
<dbReference type="EC" id="2.7.1.107" evidence="2"/>
<feature type="domain" description="DAGKc" evidence="7">
    <location>
        <begin position="56"/>
        <end position="215"/>
    </location>
</feature>
<evidence type="ECO:0000256" key="3">
    <source>
        <dbReference type="ARBA" id="ARBA00022679"/>
    </source>
</evidence>
<dbReference type="Proteomes" id="UP001152797">
    <property type="component" value="Unassembled WGS sequence"/>
</dbReference>
<dbReference type="InterPro" id="IPR037607">
    <property type="entry name" value="DGK"/>
</dbReference>
<organism evidence="8">
    <name type="scientific">Cladocopium goreaui</name>
    <dbReference type="NCBI Taxonomy" id="2562237"/>
    <lineage>
        <taxon>Eukaryota</taxon>
        <taxon>Sar</taxon>
        <taxon>Alveolata</taxon>
        <taxon>Dinophyceae</taxon>
        <taxon>Suessiales</taxon>
        <taxon>Symbiodiniaceae</taxon>
        <taxon>Cladocopium</taxon>
    </lineage>
</organism>
<sequence length="380" mass="41215">MYTSQPAVVYSPQAPPAPAQAYSSMPAYPAGYMPGVPGMPLGQNGFSSQVMSPNGRPVEDMFLFVNPGSGSNKGKVFLEAPKPLVVEVEGNKKVQLHVFSMLEGESGNKPGFKKLKETILLRGGSPVRAVVGGGDGTVMWADSEAQKHGIDTPKQVAWGIVPLGTGNDFSRVAGWGGDNPEGVSDNNFALLKDLVKQWSVAKIRHHDVWEVSVNLDESQGKLLKMGKTQVEEDLHVTSKTFHMVNYFSIGQESQVGMHFDKHRTKSQTCNLFVYGAAGCLQELRCWGVQHIGNIVANLYHGRDKNGSLIMDSEGDLGEPQLIGNPESLMFLNISSYAGGKAHLWQLECDIGVDPPPATDSVNVTQAMGRYNLAKFPRYPN</sequence>
<evidence type="ECO:0000256" key="5">
    <source>
        <dbReference type="ARBA" id="ARBA00022777"/>
    </source>
</evidence>
<keyword evidence="4" id="KW-0547">Nucleotide-binding</keyword>
<comment type="similarity">
    <text evidence="1">Belongs to the eukaryotic diacylglycerol kinase family.</text>
</comment>
<keyword evidence="10" id="KW-1185">Reference proteome</keyword>
<dbReference type="GO" id="GO:0004143">
    <property type="term" value="F:ATP-dependent diacylglycerol kinase activity"/>
    <property type="evidence" value="ECO:0007669"/>
    <property type="project" value="UniProtKB-EC"/>
</dbReference>
<dbReference type="GO" id="GO:0016020">
    <property type="term" value="C:membrane"/>
    <property type="evidence" value="ECO:0007669"/>
    <property type="project" value="TreeGrafter"/>
</dbReference>
<dbReference type="InterPro" id="IPR016064">
    <property type="entry name" value="NAD/diacylglycerol_kinase_sf"/>
</dbReference>
<dbReference type="Pfam" id="PF00781">
    <property type="entry name" value="DAGK_cat"/>
    <property type="match status" value="1"/>
</dbReference>
<keyword evidence="5" id="KW-0418">Kinase</keyword>
<dbReference type="EMBL" id="CAMXCT010006722">
    <property type="protein sequence ID" value="CAI4018950.1"/>
    <property type="molecule type" value="Genomic_DNA"/>
</dbReference>
<gene>
    <name evidence="8" type="ORF">C1SCF055_LOCUS43479</name>
</gene>
<evidence type="ECO:0000256" key="4">
    <source>
        <dbReference type="ARBA" id="ARBA00022741"/>
    </source>
</evidence>
<dbReference type="OrthoDB" id="242257at2759"/>
<keyword evidence="3" id="KW-0808">Transferase</keyword>
<dbReference type="EMBL" id="CAMXCT020006722">
    <property type="protein sequence ID" value="CAL1172325.1"/>
    <property type="molecule type" value="Genomic_DNA"/>
</dbReference>
<proteinExistence type="inferred from homology"/>
<dbReference type="Pfam" id="PF00609">
    <property type="entry name" value="DAGK_acc"/>
    <property type="match status" value="1"/>
</dbReference>
<dbReference type="PROSITE" id="PS50146">
    <property type="entry name" value="DAGK"/>
    <property type="match status" value="1"/>
</dbReference>
<accession>A0A9P1GQE3</accession>
<keyword evidence="6" id="KW-0067">ATP-binding</keyword>
<comment type="caution">
    <text evidence="8">The sequence shown here is derived from an EMBL/GenBank/DDBJ whole genome shotgun (WGS) entry which is preliminary data.</text>
</comment>
<reference evidence="8" key="1">
    <citation type="submission" date="2022-10" db="EMBL/GenBank/DDBJ databases">
        <authorList>
            <person name="Chen Y."/>
            <person name="Dougan E. K."/>
            <person name="Chan C."/>
            <person name="Rhodes N."/>
            <person name="Thang M."/>
        </authorList>
    </citation>
    <scope>NUCLEOTIDE SEQUENCE</scope>
</reference>
<evidence type="ECO:0000256" key="6">
    <source>
        <dbReference type="ARBA" id="ARBA00022840"/>
    </source>
</evidence>
<dbReference type="PANTHER" id="PTHR11255:SF121">
    <property type="entry name" value="DIACYLGLYCEROL KINASE (ATP)"/>
    <property type="match status" value="1"/>
</dbReference>
<dbReference type="SMART" id="SM00046">
    <property type="entry name" value="DAGKc"/>
    <property type="match status" value="1"/>
</dbReference>
<evidence type="ECO:0000256" key="1">
    <source>
        <dbReference type="ARBA" id="ARBA00009280"/>
    </source>
</evidence>
<evidence type="ECO:0000313" key="10">
    <source>
        <dbReference type="Proteomes" id="UP001152797"/>
    </source>
</evidence>
<dbReference type="PANTHER" id="PTHR11255">
    <property type="entry name" value="DIACYLGLYCEROL KINASE"/>
    <property type="match status" value="1"/>
</dbReference>
<evidence type="ECO:0000256" key="2">
    <source>
        <dbReference type="ARBA" id="ARBA00012133"/>
    </source>
</evidence>
<evidence type="ECO:0000259" key="7">
    <source>
        <dbReference type="PROSITE" id="PS50146"/>
    </source>
</evidence>
<name>A0A9P1GQE3_9DINO</name>
<evidence type="ECO:0000313" key="9">
    <source>
        <dbReference type="EMBL" id="CAL4806262.1"/>
    </source>
</evidence>
<dbReference type="GO" id="GO:0005524">
    <property type="term" value="F:ATP binding"/>
    <property type="evidence" value="ECO:0007669"/>
    <property type="project" value="UniProtKB-KW"/>
</dbReference>
<dbReference type="AlphaFoldDB" id="A0A9P1GQE3"/>
<protein>
    <recommendedName>
        <fullName evidence="2">diacylglycerol kinase (ATP)</fullName>
        <ecNumber evidence="2">2.7.1.107</ecNumber>
    </recommendedName>
</protein>
<dbReference type="InterPro" id="IPR000756">
    <property type="entry name" value="Diacylglycerol_kin_accessory"/>
</dbReference>
<dbReference type="GO" id="GO:0007200">
    <property type="term" value="P:phospholipase C-activating G protein-coupled receptor signaling pathway"/>
    <property type="evidence" value="ECO:0007669"/>
    <property type="project" value="InterPro"/>
</dbReference>
<evidence type="ECO:0000313" key="8">
    <source>
        <dbReference type="EMBL" id="CAI4018950.1"/>
    </source>
</evidence>